<dbReference type="EnsemblPlants" id="AVESA.00010b.r2.4CG1326980.1">
    <property type="protein sequence ID" value="AVESA.00010b.r2.4CG1326980.1.CDS"/>
    <property type="gene ID" value="AVESA.00010b.r2.4CG1326980"/>
</dbReference>
<dbReference type="Proteomes" id="UP001732700">
    <property type="component" value="Chromosome 4C"/>
</dbReference>
<reference evidence="1" key="1">
    <citation type="submission" date="2021-05" db="EMBL/GenBank/DDBJ databases">
        <authorList>
            <person name="Scholz U."/>
            <person name="Mascher M."/>
            <person name="Fiebig A."/>
        </authorList>
    </citation>
    <scope>NUCLEOTIDE SEQUENCE [LARGE SCALE GENOMIC DNA]</scope>
</reference>
<reference evidence="1" key="2">
    <citation type="submission" date="2025-09" db="UniProtKB">
        <authorList>
            <consortium name="EnsemblPlants"/>
        </authorList>
    </citation>
    <scope>IDENTIFICATION</scope>
</reference>
<keyword evidence="2" id="KW-1185">Reference proteome</keyword>
<proteinExistence type="predicted"/>
<organism evidence="1 2">
    <name type="scientific">Avena sativa</name>
    <name type="common">Oat</name>
    <dbReference type="NCBI Taxonomy" id="4498"/>
    <lineage>
        <taxon>Eukaryota</taxon>
        <taxon>Viridiplantae</taxon>
        <taxon>Streptophyta</taxon>
        <taxon>Embryophyta</taxon>
        <taxon>Tracheophyta</taxon>
        <taxon>Spermatophyta</taxon>
        <taxon>Magnoliopsida</taxon>
        <taxon>Liliopsida</taxon>
        <taxon>Poales</taxon>
        <taxon>Poaceae</taxon>
        <taxon>BOP clade</taxon>
        <taxon>Pooideae</taxon>
        <taxon>Poodae</taxon>
        <taxon>Poeae</taxon>
        <taxon>Poeae Chloroplast Group 1 (Aveneae type)</taxon>
        <taxon>Aveninae</taxon>
        <taxon>Avena</taxon>
    </lineage>
</organism>
<name>A0ACD5WZX5_AVESA</name>
<sequence>MDPSSTPPATSRSIHWSPQEAKLVDSEASESLIRSGVREREREIEMEWSTAENERFEHALATYDHGAAGLWERVAAAVGGGKTADDVRRHYDLLTVDVGDIERGRYGYPNGTGGASNNHRNNGRNRANRPQT</sequence>
<evidence type="ECO:0000313" key="1">
    <source>
        <dbReference type="EnsemblPlants" id="AVESA.00010b.r2.4CG1326980.1.CDS"/>
    </source>
</evidence>
<accession>A0ACD5WZX5</accession>
<protein>
    <submittedName>
        <fullName evidence="1">Uncharacterized protein</fullName>
    </submittedName>
</protein>
<evidence type="ECO:0000313" key="2">
    <source>
        <dbReference type="Proteomes" id="UP001732700"/>
    </source>
</evidence>